<dbReference type="PROSITE" id="PS51257">
    <property type="entry name" value="PROKAR_LIPOPROTEIN"/>
    <property type="match status" value="1"/>
</dbReference>
<organism evidence="3 4">
    <name type="scientific">Mucilaginibacter litoreus</name>
    <dbReference type="NCBI Taxonomy" id="1048221"/>
    <lineage>
        <taxon>Bacteria</taxon>
        <taxon>Pseudomonadati</taxon>
        <taxon>Bacteroidota</taxon>
        <taxon>Sphingobacteriia</taxon>
        <taxon>Sphingobacteriales</taxon>
        <taxon>Sphingobacteriaceae</taxon>
        <taxon>Mucilaginibacter</taxon>
    </lineage>
</organism>
<proteinExistence type="predicted"/>
<evidence type="ECO:0000256" key="2">
    <source>
        <dbReference type="SAM" id="SignalP"/>
    </source>
</evidence>
<evidence type="ECO:0000313" key="3">
    <source>
        <dbReference type="EMBL" id="MFD0794410.1"/>
    </source>
</evidence>
<feature type="signal peptide" evidence="2">
    <location>
        <begin position="1"/>
        <end position="22"/>
    </location>
</feature>
<sequence length="77" mass="7685">MKNAFKTGILALTIAISVAACKGNNSTHVPDSTRADDTTNVDSTIGKNGSAAGIDSGYDNSGSGGTDTVAPPSKKDQ</sequence>
<feature type="region of interest" description="Disordered" evidence="1">
    <location>
        <begin position="23"/>
        <end position="77"/>
    </location>
</feature>
<evidence type="ECO:0000256" key="1">
    <source>
        <dbReference type="SAM" id="MobiDB-lite"/>
    </source>
</evidence>
<evidence type="ECO:0000313" key="4">
    <source>
        <dbReference type="Proteomes" id="UP001597010"/>
    </source>
</evidence>
<keyword evidence="2" id="KW-0732">Signal</keyword>
<evidence type="ECO:0008006" key="5">
    <source>
        <dbReference type="Google" id="ProtNLM"/>
    </source>
</evidence>
<reference evidence="4" key="1">
    <citation type="journal article" date="2019" name="Int. J. Syst. Evol. Microbiol.">
        <title>The Global Catalogue of Microorganisms (GCM) 10K type strain sequencing project: providing services to taxonomists for standard genome sequencing and annotation.</title>
        <authorList>
            <consortium name="The Broad Institute Genomics Platform"/>
            <consortium name="The Broad Institute Genome Sequencing Center for Infectious Disease"/>
            <person name="Wu L."/>
            <person name="Ma J."/>
        </authorList>
    </citation>
    <scope>NUCLEOTIDE SEQUENCE [LARGE SCALE GENOMIC DNA]</scope>
    <source>
        <strain evidence="4">CCUG 61484</strain>
    </source>
</reference>
<protein>
    <recommendedName>
        <fullName evidence="5">Lipoprotein</fullName>
    </recommendedName>
</protein>
<keyword evidence="4" id="KW-1185">Reference proteome</keyword>
<dbReference type="EMBL" id="JBHTHZ010000011">
    <property type="protein sequence ID" value="MFD0794410.1"/>
    <property type="molecule type" value="Genomic_DNA"/>
</dbReference>
<comment type="caution">
    <text evidence="3">The sequence shown here is derived from an EMBL/GenBank/DDBJ whole genome shotgun (WGS) entry which is preliminary data.</text>
</comment>
<accession>A0ABW3AU66</accession>
<dbReference type="RefSeq" id="WP_377115708.1">
    <property type="nucleotide sequence ID" value="NZ_JBHTHZ010000011.1"/>
</dbReference>
<dbReference type="Proteomes" id="UP001597010">
    <property type="component" value="Unassembled WGS sequence"/>
</dbReference>
<feature type="chain" id="PRO_5045850794" description="Lipoprotein" evidence="2">
    <location>
        <begin position="23"/>
        <end position="77"/>
    </location>
</feature>
<gene>
    <name evidence="3" type="ORF">ACFQZX_12350</name>
</gene>
<name>A0ABW3AU66_9SPHI</name>
<feature type="compositionally biased region" description="Polar residues" evidence="1">
    <location>
        <begin position="38"/>
        <end position="47"/>
    </location>
</feature>